<gene>
    <name evidence="2" type="ordered locus">Nmar_0039</name>
</gene>
<keyword evidence="1" id="KW-0472">Membrane</keyword>
<dbReference type="AlphaFoldDB" id="A9A530"/>
<proteinExistence type="predicted"/>
<evidence type="ECO:0000313" key="3">
    <source>
        <dbReference type="Proteomes" id="UP000000792"/>
    </source>
</evidence>
<feature type="transmembrane region" description="Helical" evidence="1">
    <location>
        <begin position="74"/>
        <end position="95"/>
    </location>
</feature>
<organism evidence="2 3">
    <name type="scientific">Nitrosopumilus maritimus (strain SCM1)</name>
    <dbReference type="NCBI Taxonomy" id="436308"/>
    <lineage>
        <taxon>Archaea</taxon>
        <taxon>Nitrososphaerota</taxon>
        <taxon>Nitrososphaeria</taxon>
        <taxon>Nitrosopumilales</taxon>
        <taxon>Nitrosopumilaceae</taxon>
        <taxon>Nitrosopumilus</taxon>
    </lineage>
</organism>
<dbReference type="HOGENOM" id="CLU_170066_0_0_2"/>
<accession>A9A530</accession>
<dbReference type="InParanoid" id="A9A530"/>
<feature type="transmembrane region" description="Helical" evidence="1">
    <location>
        <begin position="39"/>
        <end position="62"/>
    </location>
</feature>
<keyword evidence="1" id="KW-0812">Transmembrane</keyword>
<dbReference type="EMBL" id="CP000866">
    <property type="protein sequence ID" value="ABX11939.1"/>
    <property type="molecule type" value="Genomic_DNA"/>
</dbReference>
<protein>
    <submittedName>
        <fullName evidence="2">Uncharacterized protein</fullName>
    </submittedName>
</protein>
<evidence type="ECO:0000313" key="2">
    <source>
        <dbReference type="EMBL" id="ABX11939.1"/>
    </source>
</evidence>
<reference evidence="2 3" key="1">
    <citation type="journal article" date="2010" name="Proc. Natl. Acad. Sci. U.S.A.">
        <title>Nitrosopumilus maritimus genome reveals unique mechanisms for nitrification and autotrophy in globally distributed marine crenarchaea.</title>
        <authorList>
            <person name="Walker C.B."/>
            <person name="de la Torre J.R."/>
            <person name="Klotz M.G."/>
            <person name="Urakawa H."/>
            <person name="Pinel N."/>
            <person name="Arp D.J."/>
            <person name="Brochier-Armanet C."/>
            <person name="Chain P.S."/>
            <person name="Chan P.P."/>
            <person name="Gollabgir A."/>
            <person name="Hemp J."/>
            <person name="Hugler M."/>
            <person name="Karr E.A."/>
            <person name="Konneke M."/>
            <person name="Shin M."/>
            <person name="Lawton T.J."/>
            <person name="Lowe T."/>
            <person name="Martens-Habbena W."/>
            <person name="Sayavedra-Soto L.A."/>
            <person name="Lang D."/>
            <person name="Sievert S.M."/>
            <person name="Rosenzweig A.C."/>
            <person name="Manning G."/>
            <person name="Stahl D.A."/>
        </authorList>
    </citation>
    <scope>NUCLEOTIDE SEQUENCE [LARGE SCALE GENOMIC DNA]</scope>
    <source>
        <strain evidence="2 3">SCM1</strain>
    </source>
</reference>
<evidence type="ECO:0000256" key="1">
    <source>
        <dbReference type="SAM" id="Phobius"/>
    </source>
</evidence>
<keyword evidence="1" id="KW-1133">Transmembrane helix</keyword>
<dbReference type="eggNOG" id="arCOG08816">
    <property type="taxonomic scope" value="Archaea"/>
</dbReference>
<keyword evidence="3" id="KW-1185">Reference proteome</keyword>
<dbReference type="Proteomes" id="UP000000792">
    <property type="component" value="Chromosome"/>
</dbReference>
<dbReference type="KEGG" id="nmr:Nmar_0039"/>
<sequence>MLQILHIRYSKIKYRFYFKKLMDDGRKIAYIPKEGWPKFTWYAIEFAIVLAVCMLIAREVVATLSELSPDLQNYIWWGITGLIFLAWYIGIRGFILKKKILNNRY</sequence>
<name>A9A530_NITMS</name>
<dbReference type="EnsemblBacteria" id="ABX11939">
    <property type="protein sequence ID" value="ABX11939"/>
    <property type="gene ID" value="Nmar_0039"/>
</dbReference>
<dbReference type="STRING" id="436308.Nmar_0039"/>